<accession>A0A9X3PGJ1</accession>
<gene>
    <name evidence="1" type="ORF">O1R50_25875</name>
</gene>
<organism evidence="1 2">
    <name type="scientific">Glycomyces luteolus</name>
    <dbReference type="NCBI Taxonomy" id="2670330"/>
    <lineage>
        <taxon>Bacteria</taxon>
        <taxon>Bacillati</taxon>
        <taxon>Actinomycetota</taxon>
        <taxon>Actinomycetes</taxon>
        <taxon>Glycomycetales</taxon>
        <taxon>Glycomycetaceae</taxon>
        <taxon>Glycomyces</taxon>
    </lineage>
</organism>
<evidence type="ECO:0000313" key="2">
    <source>
        <dbReference type="Proteomes" id="UP001146067"/>
    </source>
</evidence>
<name>A0A9X3PGJ1_9ACTN</name>
<dbReference type="AlphaFoldDB" id="A0A9X3PGJ1"/>
<evidence type="ECO:0000313" key="1">
    <source>
        <dbReference type="EMBL" id="MDA1363068.1"/>
    </source>
</evidence>
<dbReference type="Proteomes" id="UP001146067">
    <property type="component" value="Unassembled WGS sequence"/>
</dbReference>
<sequence>MDDILMFGNVPFKPGPLVYLTCKDGIDAVSTMLRGESLPDELEDRWLTLRRGYEVMVAEKDEIYEAQRQYLKEEAAREQRDSPRKPEATQE</sequence>
<dbReference type="RefSeq" id="WP_270113154.1">
    <property type="nucleotide sequence ID" value="NZ_JAPZVP010000036.1"/>
</dbReference>
<keyword evidence="2" id="KW-1185">Reference proteome</keyword>
<comment type="caution">
    <text evidence="1">The sequence shown here is derived from an EMBL/GenBank/DDBJ whole genome shotgun (WGS) entry which is preliminary data.</text>
</comment>
<proteinExistence type="predicted"/>
<reference evidence="1" key="1">
    <citation type="submission" date="2022-12" db="EMBL/GenBank/DDBJ databases">
        <title>Gycomyces niveus sp.nov.,a novel actinomycete isolated from soil in Shouguan.</title>
        <authorList>
            <person name="Yang X."/>
        </authorList>
    </citation>
    <scope>NUCLEOTIDE SEQUENCE</scope>
    <source>
        <strain evidence="1">NEAU-A15</strain>
    </source>
</reference>
<dbReference type="EMBL" id="JAPZVP010000036">
    <property type="protein sequence ID" value="MDA1363068.1"/>
    <property type="molecule type" value="Genomic_DNA"/>
</dbReference>
<protein>
    <submittedName>
        <fullName evidence="1">Uncharacterized protein</fullName>
    </submittedName>
</protein>